<dbReference type="InterPro" id="IPR045538">
    <property type="entry name" value="CIS_TMP"/>
</dbReference>
<reference evidence="1 2" key="1">
    <citation type="submission" date="2021-12" db="EMBL/GenBank/DDBJ databases">
        <title>Genome sequencing of bacteria with rrn-lacking chromosome and rrn-plasmid.</title>
        <authorList>
            <person name="Anda M."/>
            <person name="Iwasaki W."/>
        </authorList>
    </citation>
    <scope>NUCLEOTIDE SEQUENCE [LARGE SCALE GENOMIC DNA]</scope>
    <source>
        <strain evidence="1 2">DSM 100852</strain>
    </source>
</reference>
<dbReference type="KEGG" id="fax:FUAX_18470"/>
<dbReference type="RefSeq" id="WP_338394617.1">
    <property type="nucleotide sequence ID" value="NZ_AP025314.1"/>
</dbReference>
<organism evidence="1 2">
    <name type="scientific">Fulvitalea axinellae</name>
    <dbReference type="NCBI Taxonomy" id="1182444"/>
    <lineage>
        <taxon>Bacteria</taxon>
        <taxon>Pseudomonadati</taxon>
        <taxon>Bacteroidota</taxon>
        <taxon>Cytophagia</taxon>
        <taxon>Cytophagales</taxon>
        <taxon>Persicobacteraceae</taxon>
        <taxon>Fulvitalea</taxon>
    </lineage>
</organism>
<evidence type="ECO:0008006" key="3">
    <source>
        <dbReference type="Google" id="ProtNLM"/>
    </source>
</evidence>
<proteinExistence type="predicted"/>
<evidence type="ECO:0000313" key="2">
    <source>
        <dbReference type="Proteomes" id="UP001348817"/>
    </source>
</evidence>
<gene>
    <name evidence="1" type="ORF">FUAX_18470</name>
</gene>
<protein>
    <recommendedName>
        <fullName evidence="3">DUF4132 domain-containing protein</fullName>
    </recommendedName>
</protein>
<dbReference type="Proteomes" id="UP001348817">
    <property type="component" value="Chromosome"/>
</dbReference>
<dbReference type="Pfam" id="PF19268">
    <property type="entry name" value="CIS_TMP"/>
    <property type="match status" value="2"/>
</dbReference>
<name>A0AAU9DEQ4_9BACT</name>
<sequence length="1198" mass="138921">MGGNVINKLVTDVRMDSVHESKGYGETFATLSRNEIQVELGKVLDFFAKKYGYLRLERLELDLGVVSPENMKEEVTKRIQERFPSLLLKFFNQDKEAKEGTRLPEKHTLAYFLLHGQLPWWCASDFSLSDYIDLMLRENKDSVRKMFRALRNRKGFIRRAVLQFSENQLRQLVRVLASAEAGAVNTTVANFRKVHKRKKLESVSEDEFKYAVWELAIRFLTYRNRSYFSLKTFTKYLIQGLAKRFNLDLVQILNHLGGAVSKIAIKGKSIGALPNIIRDIYREEIRHGNSKSSDLYFSTWLEMLDKGTVGGAESEFLKFVNERPIELVGFMKRREQTDRKISKGLSGFGFKTQRKASEIIFEGDAVFVEGIKANAIKAHKERRIARGNTESKFAKILSEFIFHIGLVDRGSVFNRKSFAKSLVKSLADTYSIKESDIIEAISSGITEVDRKVKNEISQVLVALAREWKAEAPEIKKIKTESWLDRVRQFADSGDSESQERFEIRALLFSKPSSDADFFRFVTYMGEYRLIKLLPLVAGIYTPGVRAFSRHLDEVHKSEMVPNVSSRIFKEVKWSFIIKVLVEDRGSVFNTKVFVRKTLERLANRFGLKYDFLLESVLNLPEETLTIDANVRLALFDLKKEKRVLKETPDLNKKILAQSDKYVIQKALVEYLESDSGLFQGSEFYSLLKDKRITGTIVETIDEPLRKRLFLILFQGKAFELYFNSLRKKTSDKVFFGDIRFFYKVCWEEALAIKSQSGGLSISFETFFWKHIRRVSRRVSFNQAELIRLIYPSLRNHLSPSIGTWAETTNGLQRSELSVRKDAFLLGIINSLVPDKKRKLSPVDWLNLKEWQINRLKHLSLHQLRFFWAELRKYLPYEHQIEIIRTLPSLLVEAWQRTSGFLFVLKRMSVFERMLKDTFSNFSFSFSKESQELFFDSLYQGRNPTPEDFIEFLLKRFVSEKNISANDVIIQFSEKYQKNATIPEADMMSRLRSYTETRGLDYAGLKPESIKEQEPHEVYEEIPEVMEEELGERVAIENAGLILLWPFLSRLFDMMGYMVPKGDAFKDDVQAERATHLSQYLVFGEENHSEDTLLLNKILCGVGPERPLKRKLLLTKKEKETGEQLLGGVLANWSKLKKSSKDALRTTFLQRKGIVEFEEKQNILYVEKKGVDALLTSLPWSFSTVKLPWMEKTIVTIWN</sequence>
<evidence type="ECO:0000313" key="1">
    <source>
        <dbReference type="EMBL" id="BDD09415.1"/>
    </source>
</evidence>
<dbReference type="EMBL" id="AP025314">
    <property type="protein sequence ID" value="BDD09415.1"/>
    <property type="molecule type" value="Genomic_DNA"/>
</dbReference>
<keyword evidence="2" id="KW-1185">Reference proteome</keyword>
<accession>A0AAU9DEQ4</accession>
<dbReference type="AlphaFoldDB" id="A0AAU9DEQ4"/>